<dbReference type="InterPro" id="IPR011050">
    <property type="entry name" value="Pectin_lyase_fold/virulence"/>
</dbReference>
<dbReference type="RefSeq" id="WP_138324499.1">
    <property type="nucleotide sequence ID" value="NZ_VCDI01000001.1"/>
</dbReference>
<reference evidence="1 2" key="1">
    <citation type="submission" date="2019-05" db="EMBL/GenBank/DDBJ databases">
        <authorList>
            <person name="Pankratov T."/>
            <person name="Grouzdev D."/>
        </authorList>
    </citation>
    <scope>NUCLEOTIDE SEQUENCE [LARGE SCALE GENOMIC DNA]</scope>
    <source>
        <strain evidence="1 2">KEBCLARHB70R</strain>
    </source>
</reference>
<organism evidence="1 2">
    <name type="scientific">Lichenicoccus roseus</name>
    <dbReference type="NCBI Taxonomy" id="2683649"/>
    <lineage>
        <taxon>Bacteria</taxon>
        <taxon>Pseudomonadati</taxon>
        <taxon>Pseudomonadota</taxon>
        <taxon>Alphaproteobacteria</taxon>
        <taxon>Acetobacterales</taxon>
        <taxon>Acetobacteraceae</taxon>
        <taxon>Lichenicoccus</taxon>
    </lineage>
</organism>
<accession>A0A5R9JCI2</accession>
<dbReference type="EMBL" id="VCDI01000001">
    <property type="protein sequence ID" value="TLU74247.1"/>
    <property type="molecule type" value="Genomic_DNA"/>
</dbReference>
<name>A0A5R9JCI2_9PROT</name>
<dbReference type="Proteomes" id="UP000305654">
    <property type="component" value="Unassembled WGS sequence"/>
</dbReference>
<dbReference type="AlphaFoldDB" id="A0A5R9JCI2"/>
<comment type="caution">
    <text evidence="1">The sequence shown here is derived from an EMBL/GenBank/DDBJ whole genome shotgun (WGS) entry which is preliminary data.</text>
</comment>
<gene>
    <name evidence="1" type="ORF">FE263_03350</name>
</gene>
<evidence type="ECO:0008006" key="3">
    <source>
        <dbReference type="Google" id="ProtNLM"/>
    </source>
</evidence>
<dbReference type="SUPFAM" id="SSF51126">
    <property type="entry name" value="Pectin lyase-like"/>
    <property type="match status" value="1"/>
</dbReference>
<evidence type="ECO:0000313" key="2">
    <source>
        <dbReference type="Proteomes" id="UP000305654"/>
    </source>
</evidence>
<protein>
    <recommendedName>
        <fullName evidence="3">Pectate lyase superfamily protein domain-containing protein</fullName>
    </recommendedName>
</protein>
<sequence>MRDYGAACDGVADDHAALVAAQAAGQRMRAAEIVIPAGCRLNLAGKLVYTVDTNSWRFGAGSRIISGGIQGLLDQTATNEVTYSKATSLDANENNVAAYGLYNISKGLASYQKNGFYSRVTSLDPSSYRIGTLTDLMNYGKDLVGYEAQVSAGPGNMVARLYGYHTQVTFPAGSDGNSWAAELETSNAGAYTAQQGKAGSKGALHLTDVGPNDMTVGLDIDASPARFENDITAWQRGTRSDGWFLYYGTTPTADMALDPVFGVAHDGHIVAPSATVPRFNGATHFDGPMTLEKTAVFADTRQIGNQKFTAGHYQYLSSQTGVVARGHDARTATVLENQVNVITICPAGTGVLLPRAPTAEASVRIVVLNRSGVTCLIYSTFGSQIENASSGGSIVLASGKDVSFTSAGTTRWYQ</sequence>
<evidence type="ECO:0000313" key="1">
    <source>
        <dbReference type="EMBL" id="TLU74247.1"/>
    </source>
</evidence>
<proteinExistence type="predicted"/>
<keyword evidence="2" id="KW-1185">Reference proteome</keyword>